<dbReference type="SUPFAM" id="SSF56968">
    <property type="entry name" value="Lipovitellin-phosvitin complex, beta-sheet shell regions"/>
    <property type="match status" value="2"/>
</dbReference>
<evidence type="ECO:0000259" key="10">
    <source>
        <dbReference type="PROSITE" id="PS51211"/>
    </source>
</evidence>
<dbReference type="InterPro" id="IPR001747">
    <property type="entry name" value="Vitellogenin_N"/>
</dbReference>
<evidence type="ECO:0000256" key="7">
    <source>
        <dbReference type="PROSITE-ProRule" id="PRU00557"/>
    </source>
</evidence>
<dbReference type="Pfam" id="PF09172">
    <property type="entry name" value="Vit_open_b-sht"/>
    <property type="match status" value="1"/>
</dbReference>
<dbReference type="Gene3D" id="2.30.230.10">
    <property type="entry name" value="Lipovitellin, beta-sheet shell regions, chain A"/>
    <property type="match status" value="1"/>
</dbReference>
<evidence type="ECO:0000256" key="2">
    <source>
        <dbReference type="ARBA" id="ARBA00022448"/>
    </source>
</evidence>
<dbReference type="Pfam" id="PF06448">
    <property type="entry name" value="DUF1081"/>
    <property type="match status" value="1"/>
</dbReference>
<dbReference type="InterPro" id="IPR015819">
    <property type="entry name" value="Lipid_transp_b-sht_shell"/>
</dbReference>
<dbReference type="Pfam" id="PF01347">
    <property type="entry name" value="Vitellogenin_N"/>
    <property type="match status" value="1"/>
</dbReference>
<evidence type="ECO:0000256" key="9">
    <source>
        <dbReference type="SAM" id="SignalP"/>
    </source>
</evidence>
<dbReference type="Proteomes" id="UP001187315">
    <property type="component" value="Unassembled WGS sequence"/>
</dbReference>
<dbReference type="SMART" id="SM01169">
    <property type="entry name" value="DUF1943"/>
    <property type="match status" value="1"/>
</dbReference>
<comment type="caution">
    <text evidence="7">Lacks conserved residue(s) required for the propagation of feature annotation.</text>
</comment>
<keyword evidence="8" id="KW-0175">Coiled coil</keyword>
<dbReference type="GO" id="GO:0042632">
    <property type="term" value="P:cholesterol homeostasis"/>
    <property type="evidence" value="ECO:0007669"/>
    <property type="project" value="TreeGrafter"/>
</dbReference>
<dbReference type="EMBL" id="JAVHJS010000011">
    <property type="protein sequence ID" value="KAK2843259.1"/>
    <property type="molecule type" value="Genomic_DNA"/>
</dbReference>
<dbReference type="InterPro" id="IPR052418">
    <property type="entry name" value="Apolipoprotein_B"/>
</dbReference>
<name>A0AA88SU42_TACVA</name>
<dbReference type="SMART" id="SM00638">
    <property type="entry name" value="LPD_N"/>
    <property type="match status" value="1"/>
</dbReference>
<keyword evidence="3" id="KW-0964">Secreted</keyword>
<dbReference type="GO" id="GO:0042953">
    <property type="term" value="P:lipoprotein transport"/>
    <property type="evidence" value="ECO:0007669"/>
    <property type="project" value="TreeGrafter"/>
</dbReference>
<reference evidence="11" key="1">
    <citation type="submission" date="2023-08" db="EMBL/GenBank/DDBJ databases">
        <title>Pelteobagrus vachellii genome.</title>
        <authorList>
            <person name="Liu H."/>
        </authorList>
    </citation>
    <scope>NUCLEOTIDE SEQUENCE</scope>
    <source>
        <strain evidence="11">PRFRI_2022a</strain>
        <tissue evidence="11">Muscle</tissue>
    </source>
</reference>
<dbReference type="InterPro" id="IPR015816">
    <property type="entry name" value="Vitellinogen_b-sht_N"/>
</dbReference>
<dbReference type="Gene3D" id="1.25.10.20">
    <property type="entry name" value="Vitellinogen, superhelical"/>
    <property type="match status" value="1"/>
</dbReference>
<evidence type="ECO:0000313" key="11">
    <source>
        <dbReference type="EMBL" id="KAK2843259.1"/>
    </source>
</evidence>
<protein>
    <recommendedName>
        <fullName evidence="10">Vitellogenin domain-containing protein</fullName>
    </recommendedName>
</protein>
<evidence type="ECO:0000256" key="4">
    <source>
        <dbReference type="ARBA" id="ARBA00022729"/>
    </source>
</evidence>
<evidence type="ECO:0000256" key="1">
    <source>
        <dbReference type="ARBA" id="ARBA00004613"/>
    </source>
</evidence>
<keyword evidence="4 9" id="KW-0732">Signal</keyword>
<dbReference type="GO" id="GO:0034359">
    <property type="term" value="C:mature chylomicron"/>
    <property type="evidence" value="ECO:0007669"/>
    <property type="project" value="TreeGrafter"/>
</dbReference>
<dbReference type="GO" id="GO:0050750">
    <property type="term" value="F:low-density lipoprotein particle receptor binding"/>
    <property type="evidence" value="ECO:0007669"/>
    <property type="project" value="TreeGrafter"/>
</dbReference>
<accession>A0AA88SU42</accession>
<dbReference type="GO" id="GO:0120020">
    <property type="term" value="F:cholesterol transfer activity"/>
    <property type="evidence" value="ECO:0007669"/>
    <property type="project" value="TreeGrafter"/>
</dbReference>
<gene>
    <name evidence="11" type="ORF">Q7C36_011474</name>
</gene>
<feature type="domain" description="Vitellogenin" evidence="10">
    <location>
        <begin position="41"/>
        <end position="652"/>
    </location>
</feature>
<dbReference type="GO" id="GO:0006642">
    <property type="term" value="P:triglyceride mobilization"/>
    <property type="evidence" value="ECO:0007669"/>
    <property type="project" value="TreeGrafter"/>
</dbReference>
<feature type="coiled-coil region" evidence="8">
    <location>
        <begin position="2080"/>
        <end position="2125"/>
    </location>
</feature>
<dbReference type="GO" id="GO:0030301">
    <property type="term" value="P:cholesterol transport"/>
    <property type="evidence" value="ECO:0007669"/>
    <property type="project" value="TreeGrafter"/>
</dbReference>
<evidence type="ECO:0000313" key="12">
    <source>
        <dbReference type="Proteomes" id="UP001187315"/>
    </source>
</evidence>
<dbReference type="Gene3D" id="2.20.80.10">
    <property type="entry name" value="Lipovitellin-phosvitin complex, chain A, domain 4"/>
    <property type="match status" value="1"/>
</dbReference>
<dbReference type="GO" id="GO:0034362">
    <property type="term" value="C:low-density lipoprotein particle"/>
    <property type="evidence" value="ECO:0007669"/>
    <property type="project" value="TreeGrafter"/>
</dbReference>
<feature type="chain" id="PRO_5041649606" description="Vitellogenin domain-containing protein" evidence="9">
    <location>
        <begin position="19"/>
        <end position="4399"/>
    </location>
</feature>
<sequence length="4399" mass="496793">MGHTKLCVFLLLSTYVLAESSSQVIDETAREELICPLATRFRNFKKYVYQYTAESTNGVPGTTDTKNGPRISCKVELEVPQTCKFVLRTTECALSEVTDIDAQGQPVYTSAPGTETFRAAMERSTLSFEVEQVVKVSIYPEKDESENIVNIKQGIISALLVPVIEQEHNRLMATIHGMCPTDLIVNTRNDIDTDVTVVRDLSACSHFYPHNLPTSPLSLLFDLNGLLSKFITSTQTCNYQFDNRKKHMTEAQCSEKHLFIPFSHEDKYGISSEVKQRLVLQESVKSNNRYFKTDGTSKKALFQEVVENTSFIQTKEDLVTLMKSLNDLPRSERKQERARLFHKLVSQIRGMKNETLSLALEEMVDISKWLTWQALLQCGTNECTSAILQVLRRNKEPAWEVDAIMYVLSLLPQASPQHLRDMLSMAQHHQSKPIMYALANTVKKFSKNQAINVPEVKEVAEFMEFMLGDCSGDEDKIFLTLRVIGVMGKYMEDFPSLKSTLLRCTRQKDASLSVQKSAIHAFRLMELDPDVTSTLLQQYQDTEAPSQKRIAAYLMLMRNTDVVEKVLKTLKDEKDLQVKSFVVSHITNLLDTEDPNLQTAKDSIEKALENDKNLSPMDFTKFSQNYKMNVPWTGSVESNVIFNSASYMPREVTLATTLDTFNLELMEIGLEGEGLESTIEALFGENGFFPDTISKAIYWTNDQVPPQVRKVLEKWVGPLKGNRRKREISENIFGQIQDNFKKFKESLKSLENDKDAPKVMAYLQLMGTELGYIKTSELNGILENMMKYTNIFFNDILSQLLQKLLSATDNEVFAHYMFLDESFTLPTGSGFPLKFSLAGIFAPGANGGLKFKRGMQQLMFKPSMGVEFVTQMGVYLPEFVDAGIRMHTNIYHESGLDSKITLGANQVKLSIPVAKENTQLLSISNELFSITSTMAKKVTPNDEDKTASTQCRPIFPGMKYCTIHNYYNTNSVHSPFYPLTGESRFAVELQPTGDVSEYTATVSYEVLKEGKESRHKVHSLVISLKAEGTTPTVATATFKYNHNKKIFTSELQIPDFDVDAGIKLAVMDNTGNGKKMNGITIDVRNRNNILLSLVGRTRLESMKDAMVELEMAVPALQLDASASASLKKVNGLVLQIETAFKVSEASSMQKAILRYDENKIELEIKSDVNSDVTNLIPVIENYQNQLQILIDDMLDQKVAKTDMKLRHIVSKVIEAGNIWLDKFGGDIPYVNNLRSKRYIPELTLASIPENLFFNFDALLRYQFNKDKIFISVPLPLGGRTSAEFNIPSVLTLPAIDVPFLGIAVPENNYRLPSFTIPLSVDFSLPFIGMGEVSAKINSNFYDWEGSLQGGNYTDDVPSYIAKYKVMATSPVTPLSYKVEGTALVSGISDDFKFLVNGSINHSFLDASFSVLESMNALSKARANYKLHATSPFGLETLLYYSAQSSITDHEHSGDGSIDGVFKMGPLYANTTYTQSYKIDLIKEEGIGESVLIFKSSVIQGQTLTKGEYRNNELTIESTTSAEENMLKHIAEVKYKDGQLSLKSHGSVSALDKTLCIQTDLHTTNEGARFKFETNAHDGENRAYSMLMGSFNDRGLEVNLDGSLNFENTHGTHKGTLTFGVNGLATSCTTTLQCRSMTFENVLNAGIDGANGASISLMTKALGLDNSVEFNTIGKISKTEVNFNSIFKGNVFEGDARNTMNMALNEQGLTVSNTMTGTLQKMKTESIHTLSVTLWTLAFRSKTDSFICDGASYNHDIQVNMRPFTTSLLSNSKVEIYDITFNNDAVLKLEPFKLEAAGSITGKYQEDTIKTTCVINYSDLSGSIKCDSTGEILESKIRQNVELEFAGLSSVFKSETHLNSKALRLENVIRTMALPFSLTVDSILNMDGAVNWYGKHNGQLYSKFLLKAEPFAIAKSHDWRASSTHVLPNGNSAETRIENKFDGLLIPNEQSILWKFKSKLNNHAYNQDVSIYNKEADMGIQLSSVLHTNLLSGELSDNSLDSQEFSISGFLKYDKNSDCHIIDFPFIESLPVALEGMKTNIVNILETLQQYLNGLDINDLVRQFRENLEKVPQNVHYFMEVLDLENRLNMAKDKVISLARDYAVTLDELEASMEKLKVASEKAIINFAIKIRDIKTQIKEIIESRSWTKILETIGKELKIWDERHGITSTFLILINAFEDVISQIDLQKLQDNSMIWLKTLDAKYDIRAKVQTKLSELKHAIEAFDIMNFVRDVINYISSSDLEEYVSQLSDHIPTEDIEKVVDSIKDIVVNWIEEYELMEKINYIYSKIGELFQRYEIEKRMETFIEQANILIQEYKIHRTIEAMVKTLKSIPFEYFSDKIMELLNAIVSELKLVDIKRDINEINNYIQIFIRNLKTFNYNEFVNEANENIGKVINYINEQIMLYEIPQKIEASRDFLREMHASTVMYLEQLKNTKIAELYRMIKGIIDRAAYKDIKLKIQETIEDMRHRINDMDIKHEISVYLERASESYNNMLVYISSKLLNLIEIIRKVSGEQEVLTQIQQAMEEALSFLKMAKIEIPDFTVPLTTFEVPAFVIHLNRLQDINIPSEITIPEFMVMDYLYVSSITINFDEIKQMIIEYIDQIREFEIPELDPEATFGDLKALYWYYLPDFTFPEIRLVELKFPEVHIGKLNLENFEITMLPIPEVKLPLISLEPCLPAFGKLYGEFRFKSPHYTVMTEAAIQNTTTTSLEPQFKATLTSKVDSTLNILGYTFGAMLQIEAPNMNKLVISETITASHLAFTISHEGSLIFTSPSAEATAKTDAKVTTQIYQAELTNNVGVSLKNGISVNMNTVYNHHLSIPSMKISSQATINKNTKAQFESGTISVTCRNVGNGKWSIKDYADEGIHKSNLDFRVNAGTAKLTFDGETNSKILKAKQSVNAESVILSHITVDVNAETETPFMKTSVMNLAGKVQMDGLKIELTTSHNAELTGKVSGTLSNSCKFLAQPFEITLECKNKGNSKIVLPLKLNGKLDLQEDYKIILNSEKQHVSWVGLTRFNQYKYNHKFILENGDNDAGLYVSMDAEANLDFLTVPLTIPEMTLPFLDIKTPIIKDFSLWKDFGMKDLLTIPHQSFNIDFKLQYQKNMDKHTFNIDLKPIYEFIKENAHILDVHFELGRDKIFKALTNSYNQARIQFEKFNIDTSEQPPRHFTIPGYTVPLVNIEVSAFRAELPAVSYFIPKELSTPSFKVPMMGFSVPSYTLVLPSLELPVLHVPETIRELRLPTFTLPDIQNNIMIPALGNLTYDFTFKSPVITVNSNGGLYNHSDIVMKLGASSTSVFEFLKGKLDGTTSITRKRCLKVATTLSLEHKNAAYSHDSSVSLTKRSIESSLANVLKINLPVFTMELNQQLRGNTKTKPNLASNMKVAYTYLLPAFKTEGKGDMQHDLSLDALSSYFSVESSLRGKTDGKITENGHFSESFHNDAIIYFNSNGLRLTSKTALNFDTDYKKAKIWNVDMTENLELEASLKRIYATVNYTNNNEVNVASFSTNGKHSVKGSFEFVPLTTLSAHLNVDVSQPSTLGPANLMENVNLAITSDKQKFIWSGKEQLKSIKHSSDFLLSNDESEIHMEIAESVEGHLAFLKSIKLPIYQKTLWDVMKFDETTSPEKLQFLNVATHVVYTKSLDGILFSLPAKVFENGVIFNIPKTTLILPNWIKQISNMIREIDQRIENVDMIDSVSIPPVITVPTFNVPLTTLQVPSFTLDLQNLKIPDSISMDTFDITLPGLPKVKVPNFEIDTKYLMDKMAFLRIKLPEYEVTISSFTLPKSFTIGEYTISLDDPIKAMCNFEMPTITIPELKIEIPEISLHLPVGVFIPSFGALSTSMKVSSPIYNYTRTEKLENKEPGFLYTLKSSCTSTMTFLGYDLEASVLSDDGLSLEGKCTFSHNDLKVNLKHELHQNPRIKREEPSASRPPKHTLDIDVTSQTFADVKFRYASYNNGITSSVSHPAGFLGFQLQRRTPAQYYAKVFTRSLSSSDKDTDLLSLKVTLKNSERLNLQSSWQLNGFFDMVDDIKAKLPDMTAALYDFVNKYHKAHFGIDLNRAISRVKNAIANNIDKAYITIPKAFDVIQNSVEYLSEQSQMMLKRTMKSMPDISFQDLISQASNNVKKLLQDYESNVRVLLDAAMKFLSKTKFHLPGLEEKFTGQELYYKMRRSVSQAVRRAASRFTTLMETIADTIERFVNLINFSLPYTNVVVNGKDILENLKSAAKSAQDLIFKAMKKWESLKLENLLQNISDVIKLCIQKTGDFITSLKAEKLDEFSNKVKGIYIEASNTPAMQELARQIHGAKINAAEYKDKAQLKFQEVYSKISMENFNSEISKSISVLEKHLKANIENIIEYSKNASQYTQPYIKITSKKADVDIPLPFYWNSFSELPSMT</sequence>
<dbReference type="PANTHER" id="PTHR13769:SF6">
    <property type="entry name" value="APOLIPOPROTEIN B-100"/>
    <property type="match status" value="1"/>
</dbReference>
<dbReference type="InterPro" id="IPR009454">
    <property type="entry name" value="Lipid_transpt_open_b-sht"/>
</dbReference>
<keyword evidence="2" id="KW-0813">Transport</keyword>
<dbReference type="PANTHER" id="PTHR13769">
    <property type="entry name" value="APOLIPOPROTEIN B"/>
    <property type="match status" value="1"/>
</dbReference>
<evidence type="ECO:0000256" key="3">
    <source>
        <dbReference type="ARBA" id="ARBA00022525"/>
    </source>
</evidence>
<keyword evidence="12" id="KW-1185">Reference proteome</keyword>
<proteinExistence type="predicted"/>
<dbReference type="GO" id="GO:0034361">
    <property type="term" value="C:very-low-density lipoprotein particle"/>
    <property type="evidence" value="ECO:0007669"/>
    <property type="project" value="TreeGrafter"/>
</dbReference>
<evidence type="ECO:0000256" key="5">
    <source>
        <dbReference type="ARBA" id="ARBA00023055"/>
    </source>
</evidence>
<dbReference type="InterPro" id="IPR015255">
    <property type="entry name" value="Vitellinogen_open_b-sht"/>
</dbReference>
<keyword evidence="6" id="KW-0325">Glycoprotein</keyword>
<evidence type="ECO:0000256" key="8">
    <source>
        <dbReference type="SAM" id="Coils"/>
    </source>
</evidence>
<comment type="caution">
    <text evidence="11">The sequence shown here is derived from an EMBL/GenBank/DDBJ whole genome shotgun (WGS) entry which is preliminary data.</text>
</comment>
<organism evidence="11 12">
    <name type="scientific">Tachysurus vachellii</name>
    <name type="common">Darkbarbel catfish</name>
    <name type="synonym">Pelteobagrus vachellii</name>
    <dbReference type="NCBI Taxonomy" id="175792"/>
    <lineage>
        <taxon>Eukaryota</taxon>
        <taxon>Metazoa</taxon>
        <taxon>Chordata</taxon>
        <taxon>Craniata</taxon>
        <taxon>Vertebrata</taxon>
        <taxon>Euteleostomi</taxon>
        <taxon>Actinopterygii</taxon>
        <taxon>Neopterygii</taxon>
        <taxon>Teleostei</taxon>
        <taxon>Ostariophysi</taxon>
        <taxon>Siluriformes</taxon>
        <taxon>Bagridae</taxon>
        <taxon>Tachysurus</taxon>
    </lineage>
</organism>
<dbReference type="PROSITE" id="PS51211">
    <property type="entry name" value="VITELLOGENIN"/>
    <property type="match status" value="1"/>
</dbReference>
<keyword evidence="5" id="KW-0445">Lipid transport</keyword>
<comment type="subcellular location">
    <subcellularLocation>
        <location evidence="1">Secreted</location>
    </subcellularLocation>
</comment>
<dbReference type="SUPFAM" id="SSF48431">
    <property type="entry name" value="Lipovitellin-phosvitin complex, superhelical domain"/>
    <property type="match status" value="1"/>
</dbReference>
<feature type="signal peptide" evidence="9">
    <location>
        <begin position="1"/>
        <end position="18"/>
    </location>
</feature>
<dbReference type="InterPro" id="IPR011030">
    <property type="entry name" value="Lipovitellin_superhlx_dom"/>
</dbReference>
<evidence type="ECO:0000256" key="6">
    <source>
        <dbReference type="ARBA" id="ARBA00023180"/>
    </source>
</evidence>